<dbReference type="Proteomes" id="UP001362999">
    <property type="component" value="Unassembled WGS sequence"/>
</dbReference>
<evidence type="ECO:0000313" key="2">
    <source>
        <dbReference type="Proteomes" id="UP001362999"/>
    </source>
</evidence>
<proteinExistence type="predicted"/>
<keyword evidence="2" id="KW-1185">Reference proteome</keyword>
<dbReference type="EMBL" id="JAWWNJ010000100">
    <property type="protein sequence ID" value="KAK6995927.1"/>
    <property type="molecule type" value="Genomic_DNA"/>
</dbReference>
<sequence length="383" mass="43153">MSPSGERRNPLEIQELLDDCIGFLYGSTSALLACALVARSWVNAAQANLFRNPLASTPEFAFSNVRALQFLQALHSNPILARRVHELDLVVNHSNVHPSTLDNMGTLDFANLRRLYIDLEEHIAPELVEPLLSSPCLQYLHVRTPETFTALARVWECCSPTIRHFDLVCREESAQVPPTAHPIYLKSLCLTLRQWDDTCPLQPRSRLLHPFDLSQLTAIAIDEAVSVPWDSICAENIETLDVNGVPDPEHFFGTKMDLTVLPNLRILRIQFLGMIKVAMLNCLAPIILGAPHLHTLVLALVSEYDNDSKAQLAVLESALLPMVSLACPVVEVAYWDDDFTENELKGIFPQFLSRDMLRFARASSARSEPYLEDSWWHEIIRQI</sequence>
<comment type="caution">
    <text evidence="1">The sequence shown here is derived from an EMBL/GenBank/DDBJ whole genome shotgun (WGS) entry which is preliminary data.</text>
</comment>
<reference evidence="1 2" key="1">
    <citation type="journal article" date="2024" name="J Genomics">
        <title>Draft genome sequencing and assembly of Favolaschia claudopus CIRM-BRFM 2984 isolated from oak limbs.</title>
        <authorList>
            <person name="Navarro D."/>
            <person name="Drula E."/>
            <person name="Chaduli D."/>
            <person name="Cazenave R."/>
            <person name="Ahrendt S."/>
            <person name="Wang J."/>
            <person name="Lipzen A."/>
            <person name="Daum C."/>
            <person name="Barry K."/>
            <person name="Grigoriev I.V."/>
            <person name="Favel A."/>
            <person name="Rosso M.N."/>
            <person name="Martin F."/>
        </authorList>
    </citation>
    <scope>NUCLEOTIDE SEQUENCE [LARGE SCALE GENOMIC DNA]</scope>
    <source>
        <strain evidence="1 2">CIRM-BRFM 2984</strain>
    </source>
</reference>
<accession>A0AAV9ZYE1</accession>
<dbReference type="SUPFAM" id="SSF52047">
    <property type="entry name" value="RNI-like"/>
    <property type="match status" value="1"/>
</dbReference>
<dbReference type="AlphaFoldDB" id="A0AAV9ZYE1"/>
<organism evidence="1 2">
    <name type="scientific">Favolaschia claudopus</name>
    <dbReference type="NCBI Taxonomy" id="2862362"/>
    <lineage>
        <taxon>Eukaryota</taxon>
        <taxon>Fungi</taxon>
        <taxon>Dikarya</taxon>
        <taxon>Basidiomycota</taxon>
        <taxon>Agaricomycotina</taxon>
        <taxon>Agaricomycetes</taxon>
        <taxon>Agaricomycetidae</taxon>
        <taxon>Agaricales</taxon>
        <taxon>Marasmiineae</taxon>
        <taxon>Mycenaceae</taxon>
        <taxon>Favolaschia</taxon>
    </lineage>
</organism>
<dbReference type="PROSITE" id="PS51257">
    <property type="entry name" value="PROKAR_LIPOPROTEIN"/>
    <property type="match status" value="1"/>
</dbReference>
<evidence type="ECO:0000313" key="1">
    <source>
        <dbReference type="EMBL" id="KAK6995927.1"/>
    </source>
</evidence>
<name>A0AAV9ZYE1_9AGAR</name>
<evidence type="ECO:0008006" key="3">
    <source>
        <dbReference type="Google" id="ProtNLM"/>
    </source>
</evidence>
<protein>
    <recommendedName>
        <fullName evidence="3">F-box domain-containing protein</fullName>
    </recommendedName>
</protein>
<gene>
    <name evidence="1" type="ORF">R3P38DRAFT_3073379</name>
</gene>